<dbReference type="InterPro" id="IPR013078">
    <property type="entry name" value="His_Pase_superF_clade-1"/>
</dbReference>
<dbReference type="Gene3D" id="3.40.50.1240">
    <property type="entry name" value="Phosphoglycerate mutase-like"/>
    <property type="match status" value="1"/>
</dbReference>
<proteinExistence type="predicted"/>
<dbReference type="PANTHER" id="PTHR48100:SF44">
    <property type="entry name" value="PHOSPHATASE C1620.13-RELATED"/>
    <property type="match status" value="1"/>
</dbReference>
<feature type="compositionally biased region" description="Polar residues" evidence="1">
    <location>
        <begin position="207"/>
        <end position="221"/>
    </location>
</feature>
<evidence type="ECO:0000313" key="2">
    <source>
        <dbReference type="EMBL" id="KAL3797910.1"/>
    </source>
</evidence>
<dbReference type="CDD" id="cd07067">
    <property type="entry name" value="HP_PGM_like"/>
    <property type="match status" value="1"/>
</dbReference>
<feature type="region of interest" description="Disordered" evidence="1">
    <location>
        <begin position="182"/>
        <end position="221"/>
    </location>
</feature>
<dbReference type="PANTHER" id="PTHR48100">
    <property type="entry name" value="BROAD-SPECIFICITY PHOSPHATASE YOR283W-RELATED"/>
    <property type="match status" value="1"/>
</dbReference>
<evidence type="ECO:0008006" key="4">
    <source>
        <dbReference type="Google" id="ProtNLM"/>
    </source>
</evidence>
<comment type="caution">
    <text evidence="2">The sequence shown here is derived from an EMBL/GenBank/DDBJ whole genome shotgun (WGS) entry which is preliminary data.</text>
</comment>
<dbReference type="EMBL" id="JALLAZ020000323">
    <property type="protein sequence ID" value="KAL3797910.1"/>
    <property type="molecule type" value="Genomic_DNA"/>
</dbReference>
<evidence type="ECO:0000256" key="1">
    <source>
        <dbReference type="SAM" id="MobiDB-lite"/>
    </source>
</evidence>
<feature type="non-terminal residue" evidence="2">
    <location>
        <position position="1"/>
    </location>
</feature>
<reference evidence="2 3" key="1">
    <citation type="submission" date="2024-10" db="EMBL/GenBank/DDBJ databases">
        <title>Updated reference genomes for cyclostephanoid diatoms.</title>
        <authorList>
            <person name="Roberts W.R."/>
            <person name="Alverson A.J."/>
        </authorList>
    </citation>
    <scope>NUCLEOTIDE SEQUENCE [LARGE SCALE GENOMIC DNA]</scope>
    <source>
        <strain evidence="2 3">AJA276-08</strain>
    </source>
</reference>
<evidence type="ECO:0000313" key="3">
    <source>
        <dbReference type="Proteomes" id="UP001530315"/>
    </source>
</evidence>
<sequence>PRLYTLYFIRHGEAVHNQIEKLAESKALSAAMALGHDANSNHARRAAEEARRRALESIAIEDPPLSESGLEEARRAKRTLERLIEAHGLPRVEEVWVSPLQRAMQTAGAIFPESFALKKGASSSSSSAPPPLIRVRKEIEERQTGLACDKHTSYENIRRRLKFKKLSISCLKLDKLALGGKPSCSSLASEESGASSSHASLERQGEETSSAETGSHRSTATVNLEVGEDKSIWEDKVVGGAATSALEEELRLSESTKDDSHKAGGVVTIEDKSMLRERTKKLFQLLVETESQSICLIGHKGYLRELERGPLGYADADLFRNCEVRVYRLELETGRASRADDIGDGVSGSGGTVGSDQLPRRYPVLYRAEKIASSTTIR</sequence>
<dbReference type="SMART" id="SM00855">
    <property type="entry name" value="PGAM"/>
    <property type="match status" value="1"/>
</dbReference>
<dbReference type="AlphaFoldDB" id="A0ABD3QIX1"/>
<keyword evidence="3" id="KW-1185">Reference proteome</keyword>
<protein>
    <recommendedName>
        <fullName evidence="4">Phosphoglycerate mutase (2,3-diphosphoglycerate-dependent)</fullName>
    </recommendedName>
</protein>
<organism evidence="2 3">
    <name type="scientific">Stephanodiscus triporus</name>
    <dbReference type="NCBI Taxonomy" id="2934178"/>
    <lineage>
        <taxon>Eukaryota</taxon>
        <taxon>Sar</taxon>
        <taxon>Stramenopiles</taxon>
        <taxon>Ochrophyta</taxon>
        <taxon>Bacillariophyta</taxon>
        <taxon>Coscinodiscophyceae</taxon>
        <taxon>Thalassiosirophycidae</taxon>
        <taxon>Stephanodiscales</taxon>
        <taxon>Stephanodiscaceae</taxon>
        <taxon>Stephanodiscus</taxon>
    </lineage>
</organism>
<dbReference type="InterPro" id="IPR029033">
    <property type="entry name" value="His_PPase_superfam"/>
</dbReference>
<dbReference type="InterPro" id="IPR050275">
    <property type="entry name" value="PGM_Phosphatase"/>
</dbReference>
<gene>
    <name evidence="2" type="ORF">ACHAW5_009977</name>
</gene>
<feature type="compositionally biased region" description="Low complexity" evidence="1">
    <location>
        <begin position="183"/>
        <end position="199"/>
    </location>
</feature>
<dbReference type="SUPFAM" id="SSF53254">
    <property type="entry name" value="Phosphoglycerate mutase-like"/>
    <property type="match status" value="1"/>
</dbReference>
<name>A0ABD3QIX1_9STRA</name>
<dbReference type="Pfam" id="PF00300">
    <property type="entry name" value="His_Phos_1"/>
    <property type="match status" value="1"/>
</dbReference>
<accession>A0ABD3QIX1</accession>
<dbReference type="Proteomes" id="UP001530315">
    <property type="component" value="Unassembled WGS sequence"/>
</dbReference>